<evidence type="ECO:0000256" key="3">
    <source>
        <dbReference type="ARBA" id="ARBA00022448"/>
    </source>
</evidence>
<accession>A0A419A925</accession>
<dbReference type="GO" id="GO:0046872">
    <property type="term" value="F:metal ion binding"/>
    <property type="evidence" value="ECO:0007669"/>
    <property type="project" value="UniProtKB-KW"/>
</dbReference>
<evidence type="ECO:0000256" key="13">
    <source>
        <dbReference type="PIRSR" id="PIRSR004846-1"/>
    </source>
</evidence>
<dbReference type="Gene3D" id="3.40.190.10">
    <property type="entry name" value="Periplasmic binding protein-like II"/>
    <property type="match status" value="2"/>
</dbReference>
<feature type="binding site" evidence="13">
    <location>
        <position position="56"/>
    </location>
    <ligand>
        <name>molybdate</name>
        <dbReference type="ChEBI" id="CHEBI:36264"/>
    </ligand>
</feature>
<dbReference type="PANTHER" id="PTHR30632:SF17">
    <property type="entry name" value="MOLYBDATE-BINDING PROTEIN MODA"/>
    <property type="match status" value="1"/>
</dbReference>
<keyword evidence="7" id="KW-0472">Membrane</keyword>
<name>A0A419A925_9RHOB</name>
<dbReference type="InterPro" id="IPR005950">
    <property type="entry name" value="ModA"/>
</dbReference>
<keyword evidence="6 14" id="KW-0732">Signal</keyword>
<comment type="subunit">
    <text evidence="10">The complex is composed of two ATP-binding proteins (ModC), two transmembrane proteins (ModB) and a solute-binding protein (ModA).</text>
</comment>
<dbReference type="GO" id="GO:0030973">
    <property type="term" value="F:molybdate ion binding"/>
    <property type="evidence" value="ECO:0007669"/>
    <property type="project" value="TreeGrafter"/>
</dbReference>
<dbReference type="Pfam" id="PF13531">
    <property type="entry name" value="SBP_bac_11"/>
    <property type="match status" value="1"/>
</dbReference>
<evidence type="ECO:0000256" key="9">
    <source>
        <dbReference type="ARBA" id="ARBA00056002"/>
    </source>
</evidence>
<keyword evidence="3" id="KW-0813">Transport</keyword>
<dbReference type="AlphaFoldDB" id="A0A419A925"/>
<gene>
    <name evidence="15" type="primary">modA</name>
    <name evidence="15" type="ORF">D3P05_06940</name>
</gene>
<dbReference type="OrthoDB" id="9785015at2"/>
<protein>
    <recommendedName>
        <fullName evidence="11">Molybdate-binding protein ModA</fullName>
    </recommendedName>
    <alternativeName>
        <fullName evidence="12">Molybdate/tungstate-binding protein ModA</fullName>
    </alternativeName>
</protein>
<keyword evidence="13" id="KW-0500">Molybdenum</keyword>
<comment type="function">
    <text evidence="9">Involved in the transport of molybdenum into the cell. Part of the binding-protein-dependent transport system ModABCD.</text>
</comment>
<evidence type="ECO:0000256" key="2">
    <source>
        <dbReference type="ARBA" id="ARBA00009175"/>
    </source>
</evidence>
<keyword evidence="4" id="KW-1003">Cell membrane</keyword>
<dbReference type="InterPro" id="IPR050682">
    <property type="entry name" value="ModA/WtpA"/>
</dbReference>
<feature type="binding site" evidence="13">
    <location>
        <position position="168"/>
    </location>
    <ligand>
        <name>molybdate</name>
        <dbReference type="ChEBI" id="CHEBI:36264"/>
    </ligand>
</feature>
<comment type="caution">
    <text evidence="15">The sequence shown here is derived from an EMBL/GenBank/DDBJ whole genome shotgun (WGS) entry which is preliminary data.</text>
</comment>
<dbReference type="EMBL" id="QZEW01000023">
    <property type="protein sequence ID" value="RJL18551.1"/>
    <property type="molecule type" value="Genomic_DNA"/>
</dbReference>
<evidence type="ECO:0000256" key="1">
    <source>
        <dbReference type="ARBA" id="ARBA00004236"/>
    </source>
</evidence>
<keyword evidence="8" id="KW-0826">Tungsten</keyword>
<dbReference type="RefSeq" id="WP_119897451.1">
    <property type="nucleotide sequence ID" value="NZ_QNRC01000008.1"/>
</dbReference>
<evidence type="ECO:0000256" key="8">
    <source>
        <dbReference type="ARBA" id="ARBA00023245"/>
    </source>
</evidence>
<feature type="chain" id="PRO_5019356887" description="Molybdate-binding protein ModA" evidence="14">
    <location>
        <begin position="20"/>
        <end position="250"/>
    </location>
</feature>
<comment type="subcellular location">
    <subcellularLocation>
        <location evidence="1">Cell membrane</location>
    </subcellularLocation>
</comment>
<evidence type="ECO:0000256" key="4">
    <source>
        <dbReference type="ARBA" id="ARBA00022475"/>
    </source>
</evidence>
<organism evidence="15 16">
    <name type="scientific">Paracoccus siganidrum</name>
    <dbReference type="NCBI Taxonomy" id="1276757"/>
    <lineage>
        <taxon>Bacteria</taxon>
        <taxon>Pseudomonadati</taxon>
        <taxon>Pseudomonadota</taxon>
        <taxon>Alphaproteobacteria</taxon>
        <taxon>Rhodobacterales</taxon>
        <taxon>Paracoccaceae</taxon>
        <taxon>Paracoccus</taxon>
    </lineage>
</organism>
<comment type="similarity">
    <text evidence="2">Belongs to the bacterial solute-binding protein ModA family.</text>
</comment>
<dbReference type="FunFam" id="3.40.190.10:FF:000030">
    <property type="entry name" value="Molybdate ABC transporter substrate-binding protein"/>
    <property type="match status" value="1"/>
</dbReference>
<keyword evidence="16" id="KW-1185">Reference proteome</keyword>
<evidence type="ECO:0000256" key="10">
    <source>
        <dbReference type="ARBA" id="ARBA00062515"/>
    </source>
</evidence>
<dbReference type="GO" id="GO:0030288">
    <property type="term" value="C:outer membrane-bounded periplasmic space"/>
    <property type="evidence" value="ECO:0007669"/>
    <property type="project" value="TreeGrafter"/>
</dbReference>
<evidence type="ECO:0000256" key="5">
    <source>
        <dbReference type="ARBA" id="ARBA00022723"/>
    </source>
</evidence>
<evidence type="ECO:0000256" key="6">
    <source>
        <dbReference type="ARBA" id="ARBA00022729"/>
    </source>
</evidence>
<dbReference type="PANTHER" id="PTHR30632">
    <property type="entry name" value="MOLYBDATE-BINDING PERIPLASMIC PROTEIN"/>
    <property type="match status" value="1"/>
</dbReference>
<reference evidence="16" key="1">
    <citation type="submission" date="2018-09" db="EMBL/GenBank/DDBJ databases">
        <title>Paracoccus onubensis nov. sp. a moderate halophilic bacterium isolated from Gruta de las Maravillas (Aracena, Spain).</title>
        <authorList>
            <person name="Jurado V."/>
            <person name="Gutierrez-Patricio S."/>
            <person name="Gonzalez-Pimentel J.L."/>
            <person name="Miller A.Z."/>
            <person name="Laiz L."/>
            <person name="Saiz-Jimenez C."/>
        </authorList>
    </citation>
    <scope>NUCLEOTIDE SEQUENCE [LARGE SCALE GENOMIC DNA]</scope>
    <source>
        <strain evidence="16">DSM 26381</strain>
    </source>
</reference>
<evidence type="ECO:0000313" key="15">
    <source>
        <dbReference type="EMBL" id="RJL18551.1"/>
    </source>
</evidence>
<proteinExistence type="inferred from homology"/>
<evidence type="ECO:0000256" key="14">
    <source>
        <dbReference type="SAM" id="SignalP"/>
    </source>
</evidence>
<evidence type="ECO:0000313" key="16">
    <source>
        <dbReference type="Proteomes" id="UP000283587"/>
    </source>
</evidence>
<keyword evidence="5 13" id="KW-0479">Metal-binding</keyword>
<sequence length="250" mass="25813">MLRPALTALALLAPLPAAADEVVVFAAASLKNALDEIAAEWSAETGHEVTLSYAGSNALAKQIIEGAPADLFISANVEWMDAVDQEGMVAEGARTDLLGNRLVLIAHGQGAEPVEIGPGFPLDQLLDGEKLAMALVDSVPAGQYGKAALETLGVWQAVEADVAQSDNVRAALTLVSTGEAPYGIVYATDAAAEDNVTIVGDFPADSYPEITYPAGLLTGAADQADRDFYEALSGESAGAIFQAHGFTVLN</sequence>
<dbReference type="Proteomes" id="UP000283587">
    <property type="component" value="Unassembled WGS sequence"/>
</dbReference>
<dbReference type="GO" id="GO:0015689">
    <property type="term" value="P:molybdate ion transport"/>
    <property type="evidence" value="ECO:0007669"/>
    <property type="project" value="InterPro"/>
</dbReference>
<evidence type="ECO:0000256" key="11">
    <source>
        <dbReference type="ARBA" id="ARBA00073171"/>
    </source>
</evidence>
<feature type="signal peptide" evidence="14">
    <location>
        <begin position="1"/>
        <end position="19"/>
    </location>
</feature>
<feature type="binding site" evidence="13">
    <location>
        <position position="186"/>
    </location>
    <ligand>
        <name>molybdate</name>
        <dbReference type="ChEBI" id="CHEBI:36264"/>
    </ligand>
</feature>
<dbReference type="PIRSF" id="PIRSF004846">
    <property type="entry name" value="ModA"/>
    <property type="match status" value="1"/>
</dbReference>
<dbReference type="GO" id="GO:0005886">
    <property type="term" value="C:plasma membrane"/>
    <property type="evidence" value="ECO:0007669"/>
    <property type="project" value="UniProtKB-SubCell"/>
</dbReference>
<dbReference type="SUPFAM" id="SSF53850">
    <property type="entry name" value="Periplasmic binding protein-like II"/>
    <property type="match status" value="1"/>
</dbReference>
<feature type="binding site" evidence="13">
    <location>
        <position position="29"/>
    </location>
    <ligand>
        <name>molybdate</name>
        <dbReference type="ChEBI" id="CHEBI:36264"/>
    </ligand>
</feature>
<evidence type="ECO:0000256" key="7">
    <source>
        <dbReference type="ARBA" id="ARBA00023136"/>
    </source>
</evidence>
<evidence type="ECO:0000256" key="12">
    <source>
        <dbReference type="ARBA" id="ARBA00078141"/>
    </source>
</evidence>
<feature type="binding site" evidence="13">
    <location>
        <position position="141"/>
    </location>
    <ligand>
        <name>molybdate</name>
        <dbReference type="ChEBI" id="CHEBI:36264"/>
    </ligand>
</feature>
<dbReference type="NCBIfam" id="TIGR01256">
    <property type="entry name" value="modA"/>
    <property type="match status" value="1"/>
</dbReference>